<keyword evidence="1 3" id="KW-0808">Transferase</keyword>
<evidence type="ECO:0000256" key="1">
    <source>
        <dbReference type="ARBA" id="ARBA00022679"/>
    </source>
</evidence>
<dbReference type="InterPro" id="IPR008278">
    <property type="entry name" value="4-PPantetheinyl_Trfase_dom"/>
</dbReference>
<evidence type="ECO:0000313" key="3">
    <source>
        <dbReference type="EMBL" id="SMO36492.1"/>
    </source>
</evidence>
<dbReference type="Pfam" id="PF01648">
    <property type="entry name" value="ACPS"/>
    <property type="match status" value="1"/>
</dbReference>
<dbReference type="AlphaFoldDB" id="A0A521ANW2"/>
<reference evidence="3 4" key="1">
    <citation type="submission" date="2017-05" db="EMBL/GenBank/DDBJ databases">
        <authorList>
            <person name="Varghese N."/>
            <person name="Submissions S."/>
        </authorList>
    </citation>
    <scope>NUCLEOTIDE SEQUENCE [LARGE SCALE GENOMIC DNA]</scope>
    <source>
        <strain evidence="3 4">DSM 19036</strain>
    </source>
</reference>
<evidence type="ECO:0000259" key="2">
    <source>
        <dbReference type="Pfam" id="PF01648"/>
    </source>
</evidence>
<dbReference type="GO" id="GO:0000287">
    <property type="term" value="F:magnesium ion binding"/>
    <property type="evidence" value="ECO:0007669"/>
    <property type="project" value="InterPro"/>
</dbReference>
<accession>A0A521ANW2</accession>
<name>A0A521ANW2_9SPHI</name>
<evidence type="ECO:0000313" key="4">
    <source>
        <dbReference type="Proteomes" id="UP000320300"/>
    </source>
</evidence>
<keyword evidence="4" id="KW-1185">Reference proteome</keyword>
<dbReference type="EMBL" id="FXTN01000001">
    <property type="protein sequence ID" value="SMO36492.1"/>
    <property type="molecule type" value="Genomic_DNA"/>
</dbReference>
<dbReference type="Proteomes" id="UP000320300">
    <property type="component" value="Unassembled WGS sequence"/>
</dbReference>
<dbReference type="RefSeq" id="WP_185960346.1">
    <property type="nucleotide sequence ID" value="NZ_CBCSJO010000002.1"/>
</dbReference>
<protein>
    <submittedName>
        <fullName evidence="3">4'-phosphopantetheinyl transferase superfamily protein</fullName>
    </submittedName>
</protein>
<dbReference type="GO" id="GO:0008897">
    <property type="term" value="F:holo-[acyl-carrier-protein] synthase activity"/>
    <property type="evidence" value="ECO:0007669"/>
    <property type="project" value="InterPro"/>
</dbReference>
<dbReference type="InterPro" id="IPR037143">
    <property type="entry name" value="4-PPantetheinyl_Trfase_dom_sf"/>
</dbReference>
<dbReference type="Gene3D" id="3.90.470.20">
    <property type="entry name" value="4'-phosphopantetheinyl transferase domain"/>
    <property type="match status" value="1"/>
</dbReference>
<sequence>MAGNDLVDLKQAARDSNWQRKGYLQKICTAEEEQLILSAADPHTMLWLIWTMKEASYKVVNRLSGMRSYAPRSFVCSGLHMQGSSVRASVAFYEFSLFINAEVSTEMVHTVAVLREEELGQLQTHYLNYTPGYVSDFNQSHPGYILSKNGAGLPQVRQLPGPQILEASVSHHGRYAAIVFSAPLYAGSPQ</sequence>
<gene>
    <name evidence="3" type="ORF">SAMN06265348_101330</name>
</gene>
<dbReference type="SUPFAM" id="SSF56214">
    <property type="entry name" value="4'-phosphopantetheinyl transferase"/>
    <property type="match status" value="1"/>
</dbReference>
<proteinExistence type="predicted"/>
<feature type="domain" description="4'-phosphopantetheinyl transferase" evidence="2">
    <location>
        <begin position="3"/>
        <end position="63"/>
    </location>
</feature>
<organism evidence="3 4">
    <name type="scientific">Pedobacter westerhofensis</name>
    <dbReference type="NCBI Taxonomy" id="425512"/>
    <lineage>
        <taxon>Bacteria</taxon>
        <taxon>Pseudomonadati</taxon>
        <taxon>Bacteroidota</taxon>
        <taxon>Sphingobacteriia</taxon>
        <taxon>Sphingobacteriales</taxon>
        <taxon>Sphingobacteriaceae</taxon>
        <taxon>Pedobacter</taxon>
    </lineage>
</organism>